<dbReference type="Gene3D" id="3.30.450.20">
    <property type="entry name" value="PAS domain"/>
    <property type="match status" value="1"/>
</dbReference>
<proteinExistence type="predicted"/>
<dbReference type="SUPFAM" id="SSF55785">
    <property type="entry name" value="PYP-like sensor domain (PAS domain)"/>
    <property type="match status" value="1"/>
</dbReference>
<sequence length="686" mass="75352">MQSRVPDASLKRADLSAEEYSASRRILPQDMPPSPPDSQKSTTSPWTETEAPVQSPSWSQTVATTQMKPAMGERKNCVGQIHVSLPEGIVTEVVVCSEEDRHLANLVNGSSFLKQLHGISVQTFLMHAFCGDPTRQMFARLNWGSSCRLLASSNNRLFKYSGFSCKTSSFSGGTVRAYEFLCRFVKRERWSSIGAAIIDVLPVRSSFGPCGITPTSIEFTTRHNSSGGIVYVDAKITSILGRFPSELTGKSLFSIIHNDDVDKIRSCHHSLLQIRGKVVLTECLRLIAHNGSVVCVRSQWVAFMNPWNRQLEMIVGQHLLLSQTPIGDADVLAEPYHGRPLAVPTEQIAEHDRYLRNLLRQPVPRKDRSNAKRQYPFPMFSNFSSPVPDPSNFGTGMEKLVGPLVVHANPSNTSVNALPNLNDSGTDEAVQDTASGAPLPLTYNQINCLENVHRLLKSQSAASTEETPNAVDSPASPGASADSQELGDPEPAVSTVPLTRDVLQRHTQKWEQEYKNVWKNRLNLKRLYPYSVDENPGSSPECSAKRRERSQFQVDHSLDYLKNYQAQYMSSVSFSARPHPAHAPAAFQVNMQSAFNPANVLLHSLNFSSAAAQPFYSVIQNGSFHSQHSQLVNSLPVATLQSSSTAVVQNGVLHQQLSPGPGESQFQEAAAAANESSNVVLVHEVA</sequence>
<dbReference type="PROSITE" id="PS50112">
    <property type="entry name" value="PAS"/>
    <property type="match status" value="1"/>
</dbReference>
<feature type="compositionally biased region" description="Polar residues" evidence="3">
    <location>
        <begin position="415"/>
        <end position="424"/>
    </location>
</feature>
<keyword evidence="6" id="KW-1185">Reference proteome</keyword>
<evidence type="ECO:0000256" key="2">
    <source>
        <dbReference type="ARBA" id="ARBA00023242"/>
    </source>
</evidence>
<dbReference type="InterPro" id="IPR050760">
    <property type="entry name" value="Period_circadian_regulator"/>
</dbReference>
<reference evidence="5 6" key="1">
    <citation type="journal article" date="2015" name="Genome Biol.">
        <title>Comparative genomics of Steinernema reveals deeply conserved gene regulatory networks.</title>
        <authorList>
            <person name="Dillman A.R."/>
            <person name="Macchietto M."/>
            <person name="Porter C.F."/>
            <person name="Rogers A."/>
            <person name="Williams B."/>
            <person name="Antoshechkin I."/>
            <person name="Lee M.M."/>
            <person name="Goodwin Z."/>
            <person name="Lu X."/>
            <person name="Lewis E.E."/>
            <person name="Goodrich-Blair H."/>
            <person name="Stock S.P."/>
            <person name="Adams B.J."/>
            <person name="Sternberg P.W."/>
            <person name="Mortazavi A."/>
        </authorList>
    </citation>
    <scope>NUCLEOTIDE SEQUENCE [LARGE SCALE GENOMIC DNA]</scope>
    <source>
        <strain evidence="5 6">ALL</strain>
    </source>
</reference>
<dbReference type="PANTHER" id="PTHR11269">
    <property type="entry name" value="PERIOD CIRCADIAN PROTEIN"/>
    <property type="match status" value="1"/>
</dbReference>
<feature type="domain" description="PAS" evidence="4">
    <location>
        <begin position="224"/>
        <end position="275"/>
    </location>
</feature>
<evidence type="ECO:0000256" key="3">
    <source>
        <dbReference type="SAM" id="MobiDB-lite"/>
    </source>
</evidence>
<feature type="region of interest" description="Disordered" evidence="3">
    <location>
        <begin position="415"/>
        <end position="436"/>
    </location>
</feature>
<evidence type="ECO:0000259" key="4">
    <source>
        <dbReference type="PROSITE" id="PS50112"/>
    </source>
</evidence>
<dbReference type="PANTHER" id="PTHR11269:SF16">
    <property type="entry name" value="PERIOD CIRCADIAN PROTEIN"/>
    <property type="match status" value="1"/>
</dbReference>
<evidence type="ECO:0000313" key="6">
    <source>
        <dbReference type="Proteomes" id="UP000298663"/>
    </source>
</evidence>
<dbReference type="GO" id="GO:0001222">
    <property type="term" value="F:transcription corepressor binding"/>
    <property type="evidence" value="ECO:0007669"/>
    <property type="project" value="TreeGrafter"/>
</dbReference>
<dbReference type="GO" id="GO:0000976">
    <property type="term" value="F:transcription cis-regulatory region binding"/>
    <property type="evidence" value="ECO:0007669"/>
    <property type="project" value="TreeGrafter"/>
</dbReference>
<gene>
    <name evidence="5" type="ORF">L596_002858</name>
</gene>
<evidence type="ECO:0000256" key="1">
    <source>
        <dbReference type="ARBA" id="ARBA00004123"/>
    </source>
</evidence>
<reference evidence="5 6" key="2">
    <citation type="journal article" date="2019" name="G3 (Bethesda)">
        <title>Hybrid Assembly of the Genome of the Entomopathogenic Nematode Steinernema carpocapsae Identifies the X-Chromosome.</title>
        <authorList>
            <person name="Serra L."/>
            <person name="Macchietto M."/>
            <person name="Macias-Munoz A."/>
            <person name="McGill C.J."/>
            <person name="Rodriguez I.M."/>
            <person name="Rodriguez B."/>
            <person name="Murad R."/>
            <person name="Mortazavi A."/>
        </authorList>
    </citation>
    <scope>NUCLEOTIDE SEQUENCE [LARGE SCALE GENOMIC DNA]</scope>
    <source>
        <strain evidence="5 6">ALL</strain>
    </source>
</reference>
<dbReference type="GO" id="GO:0005634">
    <property type="term" value="C:nucleus"/>
    <property type="evidence" value="ECO:0007669"/>
    <property type="project" value="UniProtKB-SubCell"/>
</dbReference>
<dbReference type="STRING" id="34508.A0A4U8UQG3"/>
<name>A0A4U8UQG3_STECR</name>
<dbReference type="GO" id="GO:0005737">
    <property type="term" value="C:cytoplasm"/>
    <property type="evidence" value="ECO:0007669"/>
    <property type="project" value="TreeGrafter"/>
</dbReference>
<accession>A0A4U8UQG3</accession>
<feature type="region of interest" description="Disordered" evidence="3">
    <location>
        <begin position="459"/>
        <end position="496"/>
    </location>
</feature>
<feature type="region of interest" description="Disordered" evidence="3">
    <location>
        <begin position="1"/>
        <end position="61"/>
    </location>
</feature>
<dbReference type="InterPro" id="IPR000014">
    <property type="entry name" value="PAS"/>
</dbReference>
<dbReference type="CDD" id="cd00130">
    <property type="entry name" value="PAS"/>
    <property type="match status" value="1"/>
</dbReference>
<dbReference type="InterPro" id="IPR035965">
    <property type="entry name" value="PAS-like_dom_sf"/>
</dbReference>
<dbReference type="Proteomes" id="UP000298663">
    <property type="component" value="Unassembled WGS sequence"/>
</dbReference>
<feature type="compositionally biased region" description="Low complexity" evidence="3">
    <location>
        <begin position="470"/>
        <end position="483"/>
    </location>
</feature>
<organism evidence="5 6">
    <name type="scientific">Steinernema carpocapsae</name>
    <name type="common">Entomopathogenic nematode</name>
    <dbReference type="NCBI Taxonomy" id="34508"/>
    <lineage>
        <taxon>Eukaryota</taxon>
        <taxon>Metazoa</taxon>
        <taxon>Ecdysozoa</taxon>
        <taxon>Nematoda</taxon>
        <taxon>Chromadorea</taxon>
        <taxon>Rhabditida</taxon>
        <taxon>Tylenchina</taxon>
        <taxon>Panagrolaimomorpha</taxon>
        <taxon>Strongyloidoidea</taxon>
        <taxon>Steinernematidae</taxon>
        <taxon>Steinernema</taxon>
    </lineage>
</organism>
<keyword evidence="2" id="KW-0539">Nucleus</keyword>
<dbReference type="Pfam" id="PF14598">
    <property type="entry name" value="PAS_11"/>
    <property type="match status" value="1"/>
</dbReference>
<dbReference type="GO" id="GO:0000122">
    <property type="term" value="P:negative regulation of transcription by RNA polymerase II"/>
    <property type="evidence" value="ECO:0007669"/>
    <property type="project" value="TreeGrafter"/>
</dbReference>
<dbReference type="GO" id="GO:0043153">
    <property type="term" value="P:entrainment of circadian clock by photoperiod"/>
    <property type="evidence" value="ECO:0007669"/>
    <property type="project" value="TreeGrafter"/>
</dbReference>
<dbReference type="EMBL" id="AZBU02000001">
    <property type="protein sequence ID" value="TMS35460.1"/>
    <property type="molecule type" value="Genomic_DNA"/>
</dbReference>
<dbReference type="AlphaFoldDB" id="A0A4U8UQG3"/>
<dbReference type="OrthoDB" id="7788983at2759"/>
<feature type="compositionally biased region" description="Polar residues" evidence="3">
    <location>
        <begin position="40"/>
        <end position="61"/>
    </location>
</feature>
<comment type="subcellular location">
    <subcellularLocation>
        <location evidence="1">Nucleus</location>
    </subcellularLocation>
</comment>
<protein>
    <recommendedName>
        <fullName evidence="4">PAS domain-containing protein</fullName>
    </recommendedName>
</protein>
<evidence type="ECO:0000313" key="5">
    <source>
        <dbReference type="EMBL" id="TMS35460.1"/>
    </source>
</evidence>
<dbReference type="GO" id="GO:0032922">
    <property type="term" value="P:circadian regulation of gene expression"/>
    <property type="evidence" value="ECO:0007669"/>
    <property type="project" value="TreeGrafter"/>
</dbReference>
<comment type="caution">
    <text evidence="5">The sequence shown here is derived from an EMBL/GenBank/DDBJ whole genome shotgun (WGS) entry which is preliminary data.</text>
</comment>